<dbReference type="GO" id="GO:0030424">
    <property type="term" value="C:axon"/>
    <property type="evidence" value="ECO:0007669"/>
    <property type="project" value="TreeGrafter"/>
</dbReference>
<gene>
    <name evidence="9" type="ORF">NQ318_021278</name>
</gene>
<dbReference type="PANTHER" id="PTHR21143">
    <property type="entry name" value="INVERTEBRATE GUSTATORY RECEPTOR"/>
    <property type="match status" value="1"/>
</dbReference>
<evidence type="ECO:0000313" key="9">
    <source>
        <dbReference type="EMBL" id="KAJ8961679.1"/>
    </source>
</evidence>
<dbReference type="GO" id="GO:0050909">
    <property type="term" value="P:sensory perception of taste"/>
    <property type="evidence" value="ECO:0007669"/>
    <property type="project" value="InterPro"/>
</dbReference>
<evidence type="ECO:0000256" key="2">
    <source>
        <dbReference type="ARBA" id="ARBA00022475"/>
    </source>
</evidence>
<dbReference type="AlphaFoldDB" id="A0AAV8ZDH3"/>
<accession>A0AAV8ZDH3</accession>
<dbReference type="GO" id="GO:0030425">
    <property type="term" value="C:dendrite"/>
    <property type="evidence" value="ECO:0007669"/>
    <property type="project" value="TreeGrafter"/>
</dbReference>
<feature type="transmembrane region" description="Helical" evidence="8">
    <location>
        <begin position="70"/>
        <end position="95"/>
    </location>
</feature>
<dbReference type="Proteomes" id="UP001162162">
    <property type="component" value="Unassembled WGS sequence"/>
</dbReference>
<feature type="transmembrane region" description="Helical" evidence="8">
    <location>
        <begin position="6"/>
        <end position="22"/>
    </location>
</feature>
<dbReference type="Pfam" id="PF08395">
    <property type="entry name" value="7tm_7"/>
    <property type="match status" value="1"/>
</dbReference>
<feature type="transmembrane region" description="Helical" evidence="8">
    <location>
        <begin position="115"/>
        <end position="140"/>
    </location>
</feature>
<feature type="transmembrane region" description="Helical" evidence="8">
    <location>
        <begin position="203"/>
        <end position="221"/>
    </location>
</feature>
<evidence type="ECO:0000256" key="4">
    <source>
        <dbReference type="ARBA" id="ARBA00022989"/>
    </source>
</evidence>
<evidence type="ECO:0000256" key="5">
    <source>
        <dbReference type="ARBA" id="ARBA00023136"/>
    </source>
</evidence>
<protein>
    <recommendedName>
        <fullName evidence="11">Gustatory receptor</fullName>
    </recommendedName>
</protein>
<keyword evidence="4 8" id="KW-1133">Transmembrane helix</keyword>
<evidence type="ECO:0000256" key="1">
    <source>
        <dbReference type="ARBA" id="ARBA00004651"/>
    </source>
</evidence>
<dbReference type="EMBL" id="JAPWTK010000004">
    <property type="protein sequence ID" value="KAJ8961679.1"/>
    <property type="molecule type" value="Genomic_DNA"/>
</dbReference>
<dbReference type="GO" id="GO:0007635">
    <property type="term" value="P:chemosensory behavior"/>
    <property type="evidence" value="ECO:0007669"/>
    <property type="project" value="TreeGrafter"/>
</dbReference>
<reference evidence="9" key="1">
    <citation type="journal article" date="2023" name="Insect Mol. Biol.">
        <title>Genome sequencing provides insights into the evolution of gene families encoding plant cell wall-degrading enzymes in longhorned beetles.</title>
        <authorList>
            <person name="Shin N.R."/>
            <person name="Okamura Y."/>
            <person name="Kirsch R."/>
            <person name="Pauchet Y."/>
        </authorList>
    </citation>
    <scope>NUCLEOTIDE SEQUENCE</scope>
    <source>
        <strain evidence="9">AMC_N1</strain>
    </source>
</reference>
<keyword evidence="3 8" id="KW-0812">Transmembrane</keyword>
<evidence type="ECO:0000313" key="10">
    <source>
        <dbReference type="Proteomes" id="UP001162162"/>
    </source>
</evidence>
<keyword evidence="6" id="KW-0675">Receptor</keyword>
<evidence type="ECO:0000256" key="3">
    <source>
        <dbReference type="ARBA" id="ARBA00022692"/>
    </source>
</evidence>
<sequence length="222" mass="25119">MIFYTVFIETFALLLLFSVAIYQSLDLRVFASIFLWYANIVVFSVLTAQIDILSKRHDTFLKAHESTWELVNMVNATFGIKILLLVANVILNIVLGAKIILTSISKIISFTHGSLFYPIGIFASSNVLLSIIFVISLSVACDKTTTEANNTSTICYKILIKYLSCSRASENRKVKEELMLLADHISRRKVSFRAGFFAIDYTMLYMIFGCVTTYLVIVLQFK</sequence>
<comment type="subcellular location">
    <subcellularLocation>
        <location evidence="1">Cell membrane</location>
        <topology evidence="1">Multi-pass membrane protein</topology>
    </subcellularLocation>
</comment>
<keyword evidence="10" id="KW-1185">Reference proteome</keyword>
<name>A0AAV8ZDH3_9CUCU</name>
<keyword evidence="2" id="KW-1003">Cell membrane</keyword>
<evidence type="ECO:0000256" key="7">
    <source>
        <dbReference type="ARBA" id="ARBA00023224"/>
    </source>
</evidence>
<dbReference type="GO" id="GO:0005886">
    <property type="term" value="C:plasma membrane"/>
    <property type="evidence" value="ECO:0007669"/>
    <property type="project" value="UniProtKB-SubCell"/>
</dbReference>
<keyword evidence="5 8" id="KW-0472">Membrane</keyword>
<keyword evidence="7" id="KW-0807">Transducer</keyword>
<dbReference type="GO" id="GO:0043025">
    <property type="term" value="C:neuronal cell body"/>
    <property type="evidence" value="ECO:0007669"/>
    <property type="project" value="TreeGrafter"/>
</dbReference>
<dbReference type="InterPro" id="IPR013604">
    <property type="entry name" value="7TM_chemorcpt"/>
</dbReference>
<evidence type="ECO:0000256" key="6">
    <source>
        <dbReference type="ARBA" id="ARBA00023170"/>
    </source>
</evidence>
<feature type="transmembrane region" description="Helical" evidence="8">
    <location>
        <begin position="29"/>
        <end position="50"/>
    </location>
</feature>
<organism evidence="9 10">
    <name type="scientific">Aromia moschata</name>
    <dbReference type="NCBI Taxonomy" id="1265417"/>
    <lineage>
        <taxon>Eukaryota</taxon>
        <taxon>Metazoa</taxon>
        <taxon>Ecdysozoa</taxon>
        <taxon>Arthropoda</taxon>
        <taxon>Hexapoda</taxon>
        <taxon>Insecta</taxon>
        <taxon>Pterygota</taxon>
        <taxon>Neoptera</taxon>
        <taxon>Endopterygota</taxon>
        <taxon>Coleoptera</taxon>
        <taxon>Polyphaga</taxon>
        <taxon>Cucujiformia</taxon>
        <taxon>Chrysomeloidea</taxon>
        <taxon>Cerambycidae</taxon>
        <taxon>Cerambycinae</taxon>
        <taxon>Callichromatini</taxon>
        <taxon>Aromia</taxon>
    </lineage>
</organism>
<dbReference type="GO" id="GO:0007165">
    <property type="term" value="P:signal transduction"/>
    <property type="evidence" value="ECO:0007669"/>
    <property type="project" value="UniProtKB-KW"/>
</dbReference>
<dbReference type="GO" id="GO:0008049">
    <property type="term" value="P:male courtship behavior"/>
    <property type="evidence" value="ECO:0007669"/>
    <property type="project" value="TreeGrafter"/>
</dbReference>
<proteinExistence type="predicted"/>
<evidence type="ECO:0000256" key="8">
    <source>
        <dbReference type="SAM" id="Phobius"/>
    </source>
</evidence>
<evidence type="ECO:0008006" key="11">
    <source>
        <dbReference type="Google" id="ProtNLM"/>
    </source>
</evidence>
<comment type="caution">
    <text evidence="9">The sequence shown here is derived from an EMBL/GenBank/DDBJ whole genome shotgun (WGS) entry which is preliminary data.</text>
</comment>
<dbReference type="PANTHER" id="PTHR21143:SF104">
    <property type="entry name" value="GUSTATORY RECEPTOR 8A-RELATED"/>
    <property type="match status" value="1"/>
</dbReference>